<evidence type="ECO:0000256" key="2">
    <source>
        <dbReference type="ARBA" id="ARBA00022692"/>
    </source>
</evidence>
<keyword evidence="3 5" id="KW-1133">Transmembrane helix</keyword>
<feature type="transmembrane region" description="Helical" evidence="5">
    <location>
        <begin position="216"/>
        <end position="239"/>
    </location>
</feature>
<keyword evidence="7" id="KW-1185">Reference proteome</keyword>
<feature type="transmembrane region" description="Helical" evidence="5">
    <location>
        <begin position="113"/>
        <end position="143"/>
    </location>
</feature>
<feature type="transmembrane region" description="Helical" evidence="5">
    <location>
        <begin position="180"/>
        <end position="204"/>
    </location>
</feature>
<name>A0A518DBY3_9BACT</name>
<feature type="transmembrane region" description="Helical" evidence="5">
    <location>
        <begin position="155"/>
        <end position="174"/>
    </location>
</feature>
<evidence type="ECO:0000256" key="5">
    <source>
        <dbReference type="SAM" id="Phobius"/>
    </source>
</evidence>
<evidence type="ECO:0000256" key="3">
    <source>
        <dbReference type="ARBA" id="ARBA00022989"/>
    </source>
</evidence>
<organism evidence="6 7">
    <name type="scientific">Pirellulimonas nuda</name>
    <dbReference type="NCBI Taxonomy" id="2528009"/>
    <lineage>
        <taxon>Bacteria</taxon>
        <taxon>Pseudomonadati</taxon>
        <taxon>Planctomycetota</taxon>
        <taxon>Planctomycetia</taxon>
        <taxon>Pirellulales</taxon>
        <taxon>Lacipirellulaceae</taxon>
        <taxon>Pirellulimonas</taxon>
    </lineage>
</organism>
<dbReference type="Proteomes" id="UP000317429">
    <property type="component" value="Chromosome"/>
</dbReference>
<dbReference type="AlphaFoldDB" id="A0A518DBY3"/>
<evidence type="ECO:0000313" key="7">
    <source>
        <dbReference type="Proteomes" id="UP000317429"/>
    </source>
</evidence>
<proteinExistence type="predicted"/>
<keyword evidence="2 5" id="KW-0812">Transmembrane</keyword>
<dbReference type="EMBL" id="CP036291">
    <property type="protein sequence ID" value="QDU88997.1"/>
    <property type="molecule type" value="Genomic_DNA"/>
</dbReference>
<sequence>MREVSYGAIALGMVPSLPELPEKLGSGRFLVIALMVGTTVFPGLFILRTTLVKEAGWTLKDLGKQRRDAAVSATLMFVISGAIMATAAGTLFVKGVGLSQTSQMITLLEPLAGALATSLFAVGIMAAGVSSQFPNVLMLPWLLCDFSDSRRDMTLLKCRAMVLAVSLLGLVVPLSHAPPVFVMIASQAFNALLLPATVACILYLGNRKQLMGDFRFGGATNLMLVAILAFSFVTTWIGLSALRGLIDRG</sequence>
<gene>
    <name evidence="6" type="ORF">Pla175_23820</name>
</gene>
<dbReference type="GO" id="GO:0046873">
    <property type="term" value="F:metal ion transmembrane transporter activity"/>
    <property type="evidence" value="ECO:0007669"/>
    <property type="project" value="InterPro"/>
</dbReference>
<comment type="subcellular location">
    <subcellularLocation>
        <location evidence="1">Membrane</location>
        <topology evidence="1">Multi-pass membrane protein</topology>
    </subcellularLocation>
</comment>
<protein>
    <submittedName>
        <fullName evidence="6">Manganese transport protein MntH</fullName>
    </submittedName>
</protein>
<dbReference type="GO" id="GO:0016020">
    <property type="term" value="C:membrane"/>
    <property type="evidence" value="ECO:0007669"/>
    <property type="project" value="UniProtKB-SubCell"/>
</dbReference>
<evidence type="ECO:0000313" key="6">
    <source>
        <dbReference type="EMBL" id="QDU88997.1"/>
    </source>
</evidence>
<dbReference type="Pfam" id="PF01566">
    <property type="entry name" value="Nramp"/>
    <property type="match status" value="1"/>
</dbReference>
<evidence type="ECO:0000256" key="4">
    <source>
        <dbReference type="ARBA" id="ARBA00023136"/>
    </source>
</evidence>
<keyword evidence="4 5" id="KW-0472">Membrane</keyword>
<feature type="transmembrane region" description="Helical" evidence="5">
    <location>
        <begin position="69"/>
        <end position="93"/>
    </location>
</feature>
<dbReference type="InterPro" id="IPR001046">
    <property type="entry name" value="NRAMP_fam"/>
</dbReference>
<dbReference type="KEGG" id="pnd:Pla175_23820"/>
<evidence type="ECO:0000256" key="1">
    <source>
        <dbReference type="ARBA" id="ARBA00004141"/>
    </source>
</evidence>
<reference evidence="6 7" key="1">
    <citation type="submission" date="2019-02" db="EMBL/GenBank/DDBJ databases">
        <title>Deep-cultivation of Planctomycetes and their phenomic and genomic characterization uncovers novel biology.</title>
        <authorList>
            <person name="Wiegand S."/>
            <person name="Jogler M."/>
            <person name="Boedeker C."/>
            <person name="Pinto D."/>
            <person name="Vollmers J."/>
            <person name="Rivas-Marin E."/>
            <person name="Kohn T."/>
            <person name="Peeters S.H."/>
            <person name="Heuer A."/>
            <person name="Rast P."/>
            <person name="Oberbeckmann S."/>
            <person name="Bunk B."/>
            <person name="Jeske O."/>
            <person name="Meyerdierks A."/>
            <person name="Storesund J.E."/>
            <person name="Kallscheuer N."/>
            <person name="Luecker S."/>
            <person name="Lage O.M."/>
            <person name="Pohl T."/>
            <person name="Merkel B.J."/>
            <person name="Hornburger P."/>
            <person name="Mueller R.-W."/>
            <person name="Bruemmer F."/>
            <person name="Labrenz M."/>
            <person name="Spormann A.M."/>
            <person name="Op den Camp H."/>
            <person name="Overmann J."/>
            <person name="Amann R."/>
            <person name="Jetten M.S.M."/>
            <person name="Mascher T."/>
            <person name="Medema M.H."/>
            <person name="Devos D.P."/>
            <person name="Kaster A.-K."/>
            <person name="Ovreas L."/>
            <person name="Rohde M."/>
            <person name="Galperin M.Y."/>
            <person name="Jogler C."/>
        </authorList>
    </citation>
    <scope>NUCLEOTIDE SEQUENCE [LARGE SCALE GENOMIC DNA]</scope>
    <source>
        <strain evidence="6 7">Pla175</strain>
    </source>
</reference>
<feature type="transmembrane region" description="Helical" evidence="5">
    <location>
        <begin position="29"/>
        <end position="48"/>
    </location>
</feature>
<accession>A0A518DBY3</accession>